<evidence type="ECO:0000256" key="3">
    <source>
        <dbReference type="ARBA" id="ARBA00022917"/>
    </source>
</evidence>
<comment type="function">
    <text evidence="4">Component of the eukaryotic translation initiation factor 3 (eIF-3) complex, which is involved in protein synthesis of a specialized repertoire of mRNAs and, together with other initiation factors, stimulates binding of mRNA and methionyl-tRNAi to the 40S ribosome. The eIF-3 complex specifically targets and initiates translation of a subset of mRNAs involved in cell proliferation.</text>
</comment>
<evidence type="ECO:0000313" key="6">
    <source>
        <dbReference type="Proteomes" id="UP001530293"/>
    </source>
</evidence>
<proteinExistence type="inferred from homology"/>
<name>A0ABD3MG88_9STRA</name>
<dbReference type="HAMAP" id="MF_03011">
    <property type="entry name" value="eIF3l"/>
    <property type="match status" value="1"/>
</dbReference>
<evidence type="ECO:0000256" key="4">
    <source>
        <dbReference type="HAMAP-Rule" id="MF_03011"/>
    </source>
</evidence>
<dbReference type="AlphaFoldDB" id="A0ABD3MG88"/>
<keyword evidence="6" id="KW-1185">Reference proteome</keyword>
<comment type="caution">
    <text evidence="5">The sequence shown here is derived from an EMBL/GenBank/DDBJ whole genome shotgun (WGS) entry which is preliminary data.</text>
</comment>
<dbReference type="EMBL" id="JALLBG020000129">
    <property type="protein sequence ID" value="KAL3763054.1"/>
    <property type="molecule type" value="Genomic_DNA"/>
</dbReference>
<comment type="subunit">
    <text evidence="4">Component of the eukaryotic translation initiation factor 3 (eIF-3) complex.</text>
</comment>
<dbReference type="InterPro" id="IPR019382">
    <property type="entry name" value="eIF3l"/>
</dbReference>
<dbReference type="Proteomes" id="UP001530293">
    <property type="component" value="Unassembled WGS sequence"/>
</dbReference>
<sequence length="557" mass="62813">MADEVFPDSVKDIVFDLHDVTRRSFIHSEQVILYAQFRDITAKYFPTSAWPSPSAVANECDHDPLYLSLYNELTLRHLQSIKRPNVRDRIEGWHVYRRLFDFILEEAPKLDGAHQRETLYLIPEWCFDIMHEFLYQFQGFCQFRTTTYTAASKAMLASSGGGEDELLASSPLPAHIADAIEVLNQNRDAWAIETVLFYLHRLLSVGTSSAKNVSPTYRYLAYFSSVTLSRLECLLGDYRASIAALDVIYNPNAELIAVGGGSGGGDGENMKSPEELVNSVFPARLSLTYHAGVSYLMLRRYKDSASILGGICLFMQRGFKTGQLRKIPGSEQFNKLFDRMIALLAILSHICPKSVLDDTIASIVREKHASNLSKIESGEEGYEDLFVFACPKFVNAAVPDYSQALVPGSPAMPYGQDAYKLQVHHFMNEMAAHATLRKMRSYMTLYTSIKVDKLASFNDMKVEEFEPWLICFKNKLRQLERGTVNASAGNVAKGVVRGVSSAQDKMGTALDIHYNVSGDVVHVDEAEKTRRFETYFMKQISTNDDILKQLKFLKIEH</sequence>
<dbReference type="GO" id="GO:0033290">
    <property type="term" value="C:eukaryotic 48S preinitiation complex"/>
    <property type="evidence" value="ECO:0007669"/>
    <property type="project" value="UniProtKB-UniRule"/>
</dbReference>
<dbReference type="GO" id="GO:0005852">
    <property type="term" value="C:eukaryotic translation initiation factor 3 complex"/>
    <property type="evidence" value="ECO:0007669"/>
    <property type="project" value="UniProtKB-UniRule"/>
</dbReference>
<evidence type="ECO:0000313" key="5">
    <source>
        <dbReference type="EMBL" id="KAL3763054.1"/>
    </source>
</evidence>
<protein>
    <recommendedName>
        <fullName evidence="4">Eukaryotic translation initiation factor 3 subunit L</fullName>
        <shortName evidence="4">eIF3l</shortName>
    </recommendedName>
</protein>
<dbReference type="GO" id="GO:0016282">
    <property type="term" value="C:eukaryotic 43S preinitiation complex"/>
    <property type="evidence" value="ECO:0007669"/>
    <property type="project" value="UniProtKB-UniRule"/>
</dbReference>
<evidence type="ECO:0000256" key="2">
    <source>
        <dbReference type="ARBA" id="ARBA00022540"/>
    </source>
</evidence>
<comment type="similarity">
    <text evidence="4">Belongs to the eIF-3 subunit L family.</text>
</comment>
<keyword evidence="3 4" id="KW-0648">Protein biosynthesis</keyword>
<organism evidence="5 6">
    <name type="scientific">Discostella pseudostelligera</name>
    <dbReference type="NCBI Taxonomy" id="259834"/>
    <lineage>
        <taxon>Eukaryota</taxon>
        <taxon>Sar</taxon>
        <taxon>Stramenopiles</taxon>
        <taxon>Ochrophyta</taxon>
        <taxon>Bacillariophyta</taxon>
        <taxon>Coscinodiscophyceae</taxon>
        <taxon>Thalassiosirophycidae</taxon>
        <taxon>Stephanodiscales</taxon>
        <taxon>Stephanodiscaceae</taxon>
        <taxon>Discostella</taxon>
    </lineage>
</organism>
<keyword evidence="2 4" id="KW-0396">Initiation factor</keyword>
<keyword evidence="1 4" id="KW-0963">Cytoplasm</keyword>
<dbReference type="PANTHER" id="PTHR13242">
    <property type="entry name" value="EUKARYOTIC TRANSLATION INITIATION FACTOR 3"/>
    <property type="match status" value="1"/>
</dbReference>
<dbReference type="GO" id="GO:0003743">
    <property type="term" value="F:translation initiation factor activity"/>
    <property type="evidence" value="ECO:0007669"/>
    <property type="project" value="UniProtKB-UniRule"/>
</dbReference>
<dbReference type="GO" id="GO:0001732">
    <property type="term" value="P:formation of cytoplasmic translation initiation complex"/>
    <property type="evidence" value="ECO:0007669"/>
    <property type="project" value="UniProtKB-UniRule"/>
</dbReference>
<dbReference type="Pfam" id="PF10255">
    <property type="entry name" value="Paf67"/>
    <property type="match status" value="1"/>
</dbReference>
<reference evidence="5 6" key="1">
    <citation type="submission" date="2024-10" db="EMBL/GenBank/DDBJ databases">
        <title>Updated reference genomes for cyclostephanoid diatoms.</title>
        <authorList>
            <person name="Roberts W.R."/>
            <person name="Alverson A.J."/>
        </authorList>
    </citation>
    <scope>NUCLEOTIDE SEQUENCE [LARGE SCALE GENOMIC DNA]</scope>
    <source>
        <strain evidence="5 6">AJA232-27</strain>
    </source>
</reference>
<gene>
    <name evidence="5" type="ORF">ACHAWU_007760</name>
</gene>
<evidence type="ECO:0000256" key="1">
    <source>
        <dbReference type="ARBA" id="ARBA00022490"/>
    </source>
</evidence>
<dbReference type="PANTHER" id="PTHR13242:SF0">
    <property type="entry name" value="EUKARYOTIC TRANSLATION INITIATION FACTOR 3 SUBUNIT L"/>
    <property type="match status" value="1"/>
</dbReference>
<accession>A0ABD3MG88</accession>
<comment type="subcellular location">
    <subcellularLocation>
        <location evidence="4">Cytoplasm</location>
    </subcellularLocation>
</comment>